<proteinExistence type="inferred from homology"/>
<dbReference type="AlphaFoldDB" id="A0A8T9B2H5"/>
<organism evidence="5 6">
    <name type="scientific">Lachnellula arida</name>
    <dbReference type="NCBI Taxonomy" id="1316785"/>
    <lineage>
        <taxon>Eukaryota</taxon>
        <taxon>Fungi</taxon>
        <taxon>Dikarya</taxon>
        <taxon>Ascomycota</taxon>
        <taxon>Pezizomycotina</taxon>
        <taxon>Leotiomycetes</taxon>
        <taxon>Helotiales</taxon>
        <taxon>Lachnaceae</taxon>
        <taxon>Lachnellula</taxon>
    </lineage>
</organism>
<dbReference type="PANTHER" id="PTHR10366:SF564">
    <property type="entry name" value="STEROL-4-ALPHA-CARBOXYLATE 3-DEHYDROGENASE, DECARBOXYLATING"/>
    <property type="match status" value="1"/>
</dbReference>
<gene>
    <name evidence="5" type="primary">GRP2</name>
    <name evidence="5" type="ORF">LARI1_G007640</name>
</gene>
<feature type="domain" description="NAD-dependent epimerase/dehydratase" evidence="4">
    <location>
        <begin position="11"/>
        <end position="279"/>
    </location>
</feature>
<keyword evidence="3" id="KW-0472">Membrane</keyword>
<dbReference type="OrthoDB" id="2735536at2759"/>
<reference evidence="5 6" key="1">
    <citation type="submission" date="2018-05" db="EMBL/GenBank/DDBJ databases">
        <title>Whole genome sequencing for identification of molecular markers to develop diagnostic detection tools for the regulated plant pathogen Lachnellula willkommii.</title>
        <authorList>
            <person name="Giroux E."/>
            <person name="Bilodeau G."/>
        </authorList>
    </citation>
    <scope>NUCLEOTIDE SEQUENCE [LARGE SCALE GENOMIC DNA]</scope>
    <source>
        <strain evidence="5 6">CBS 203.66</strain>
    </source>
</reference>
<keyword evidence="6" id="KW-1185">Reference proteome</keyword>
<comment type="caution">
    <text evidence="5">The sequence shown here is derived from an EMBL/GenBank/DDBJ whole genome shotgun (WGS) entry which is preliminary data.</text>
</comment>
<dbReference type="PANTHER" id="PTHR10366">
    <property type="entry name" value="NAD DEPENDENT EPIMERASE/DEHYDRATASE"/>
    <property type="match status" value="1"/>
</dbReference>
<accession>A0A8T9B2H5</accession>
<dbReference type="Gene3D" id="3.40.50.720">
    <property type="entry name" value="NAD(P)-binding Rossmann-like Domain"/>
    <property type="match status" value="1"/>
</dbReference>
<evidence type="ECO:0000259" key="4">
    <source>
        <dbReference type="Pfam" id="PF01370"/>
    </source>
</evidence>
<evidence type="ECO:0000256" key="2">
    <source>
        <dbReference type="ARBA" id="ARBA00023445"/>
    </source>
</evidence>
<protein>
    <submittedName>
        <fullName evidence="5">Putative NADPH-dependent methylglyoxal reductase GRP2</fullName>
    </submittedName>
</protein>
<evidence type="ECO:0000313" key="5">
    <source>
        <dbReference type="EMBL" id="TVY13915.1"/>
    </source>
</evidence>
<evidence type="ECO:0000256" key="3">
    <source>
        <dbReference type="SAM" id="Phobius"/>
    </source>
</evidence>
<evidence type="ECO:0000313" key="6">
    <source>
        <dbReference type="Proteomes" id="UP000469559"/>
    </source>
</evidence>
<dbReference type="Pfam" id="PF01370">
    <property type="entry name" value="Epimerase"/>
    <property type="match status" value="1"/>
</dbReference>
<name>A0A8T9B2H5_9HELO</name>
<dbReference type="EMBL" id="QGMF01000816">
    <property type="protein sequence ID" value="TVY13915.1"/>
    <property type="molecule type" value="Genomic_DNA"/>
</dbReference>
<dbReference type="InterPro" id="IPR036291">
    <property type="entry name" value="NAD(P)-bd_dom_sf"/>
</dbReference>
<dbReference type="SUPFAM" id="SSF51735">
    <property type="entry name" value="NAD(P)-binding Rossmann-fold domains"/>
    <property type="match status" value="1"/>
</dbReference>
<comment type="similarity">
    <text evidence="2">Belongs to the NAD(P)-dependent epimerase/dehydratase family. Dihydroflavonol-4-reductase subfamily.</text>
</comment>
<dbReference type="InterPro" id="IPR001509">
    <property type="entry name" value="Epimerase_deHydtase"/>
</dbReference>
<feature type="transmembrane region" description="Helical" evidence="3">
    <location>
        <begin position="12"/>
        <end position="30"/>
    </location>
</feature>
<keyword evidence="1" id="KW-0560">Oxidoreductase</keyword>
<dbReference type="GO" id="GO:0016616">
    <property type="term" value="F:oxidoreductase activity, acting on the CH-OH group of donors, NAD or NADP as acceptor"/>
    <property type="evidence" value="ECO:0007669"/>
    <property type="project" value="TreeGrafter"/>
</dbReference>
<evidence type="ECO:0000256" key="1">
    <source>
        <dbReference type="ARBA" id="ARBA00023002"/>
    </source>
</evidence>
<keyword evidence="3" id="KW-0812">Transmembrane</keyword>
<dbReference type="InterPro" id="IPR050425">
    <property type="entry name" value="NAD(P)_dehydrat-like"/>
</dbReference>
<keyword evidence="3" id="KW-1133">Transmembrane helix</keyword>
<sequence length="370" mass="39226">MATPTSNGKTVLVTGLGGYIAGVLGHLLLTKGYSLRGTTRKAASIEPLLKGAYGPYAERVKIFEVPDMTVDGAFDEAAKGVDGIFHTASPIDFSITTYDEFVTIAKRGNEVLLAAALKAGPQLTSVVVTSSVVAIIDAKENPEYTFTESDWALGALAQAEKDREAGVQTPSGRLYAASKTAADQTMWRFRDLHKLIPNQQALFRLTTINPSVVIGPPANLASHPSKLNETLAPLFSIFSGAATSIPPKIGSGSFVDVRDVAYEHVWAYENAAKADGQRYIACEGFGPAQAVADILRYAYRGTSLAAKIPVGVPGEGYLGFDAETGDVGDVGFLPGTIRVDGSKAAREMGFKYISFKQSVLDTAKALEPLL</sequence>
<dbReference type="Proteomes" id="UP000469559">
    <property type="component" value="Unassembled WGS sequence"/>
</dbReference>